<proteinExistence type="predicted"/>
<dbReference type="EMBL" id="JBBNAG010000001">
    <property type="protein sequence ID" value="KAK9166620.1"/>
    <property type="molecule type" value="Genomic_DNA"/>
</dbReference>
<evidence type="ECO:0000256" key="1">
    <source>
        <dbReference type="SAM" id="MobiDB-lite"/>
    </source>
</evidence>
<keyword evidence="3" id="KW-1185">Reference proteome</keyword>
<gene>
    <name evidence="2" type="ORF">Scep_001811</name>
</gene>
<dbReference type="AlphaFoldDB" id="A0AAP0LBI2"/>
<dbReference type="Proteomes" id="UP001419268">
    <property type="component" value="Unassembled WGS sequence"/>
</dbReference>
<evidence type="ECO:0000313" key="2">
    <source>
        <dbReference type="EMBL" id="KAK9166620.1"/>
    </source>
</evidence>
<name>A0AAP0LBI2_9MAGN</name>
<reference evidence="2 3" key="1">
    <citation type="submission" date="2024-01" db="EMBL/GenBank/DDBJ databases">
        <title>Genome assemblies of Stephania.</title>
        <authorList>
            <person name="Yang L."/>
        </authorList>
    </citation>
    <scope>NUCLEOTIDE SEQUENCE [LARGE SCALE GENOMIC DNA]</scope>
    <source>
        <strain evidence="2">JXDWG</strain>
        <tissue evidence="2">Leaf</tissue>
    </source>
</reference>
<feature type="region of interest" description="Disordered" evidence="1">
    <location>
        <begin position="19"/>
        <end position="55"/>
    </location>
</feature>
<protein>
    <submittedName>
        <fullName evidence="2">Uncharacterized protein</fullName>
    </submittedName>
</protein>
<comment type="caution">
    <text evidence="2">The sequence shown here is derived from an EMBL/GenBank/DDBJ whole genome shotgun (WGS) entry which is preliminary data.</text>
</comment>
<feature type="compositionally biased region" description="Basic and acidic residues" evidence="1">
    <location>
        <begin position="30"/>
        <end position="55"/>
    </location>
</feature>
<accession>A0AAP0LBI2</accession>
<sequence>MNERDLDWNDYWHSRTNLRSPYPDLQNKLGQREDRIREWGGKHDDKGTMNGRVDS</sequence>
<organism evidence="2 3">
    <name type="scientific">Stephania cephalantha</name>
    <dbReference type="NCBI Taxonomy" id="152367"/>
    <lineage>
        <taxon>Eukaryota</taxon>
        <taxon>Viridiplantae</taxon>
        <taxon>Streptophyta</taxon>
        <taxon>Embryophyta</taxon>
        <taxon>Tracheophyta</taxon>
        <taxon>Spermatophyta</taxon>
        <taxon>Magnoliopsida</taxon>
        <taxon>Ranunculales</taxon>
        <taxon>Menispermaceae</taxon>
        <taxon>Menispermoideae</taxon>
        <taxon>Cissampelideae</taxon>
        <taxon>Stephania</taxon>
    </lineage>
</organism>
<evidence type="ECO:0000313" key="3">
    <source>
        <dbReference type="Proteomes" id="UP001419268"/>
    </source>
</evidence>